<accession>A0AAV7TNW0</accession>
<feature type="region of interest" description="Disordered" evidence="1">
    <location>
        <begin position="36"/>
        <end position="85"/>
    </location>
</feature>
<feature type="compositionally biased region" description="Basic and acidic residues" evidence="1">
    <location>
        <begin position="61"/>
        <end position="80"/>
    </location>
</feature>
<protein>
    <submittedName>
        <fullName evidence="2">Uncharacterized protein</fullName>
    </submittedName>
</protein>
<name>A0AAV7TNW0_PLEWA</name>
<evidence type="ECO:0000313" key="2">
    <source>
        <dbReference type="EMBL" id="KAJ1178126.1"/>
    </source>
</evidence>
<feature type="compositionally biased region" description="Basic and acidic residues" evidence="1">
    <location>
        <begin position="38"/>
        <end position="52"/>
    </location>
</feature>
<evidence type="ECO:0000313" key="3">
    <source>
        <dbReference type="Proteomes" id="UP001066276"/>
    </source>
</evidence>
<gene>
    <name evidence="2" type="ORF">NDU88_003373</name>
</gene>
<organism evidence="2 3">
    <name type="scientific">Pleurodeles waltl</name>
    <name type="common">Iberian ribbed newt</name>
    <dbReference type="NCBI Taxonomy" id="8319"/>
    <lineage>
        <taxon>Eukaryota</taxon>
        <taxon>Metazoa</taxon>
        <taxon>Chordata</taxon>
        <taxon>Craniata</taxon>
        <taxon>Vertebrata</taxon>
        <taxon>Euteleostomi</taxon>
        <taxon>Amphibia</taxon>
        <taxon>Batrachia</taxon>
        <taxon>Caudata</taxon>
        <taxon>Salamandroidea</taxon>
        <taxon>Salamandridae</taxon>
        <taxon>Pleurodelinae</taxon>
        <taxon>Pleurodeles</taxon>
    </lineage>
</organism>
<comment type="caution">
    <text evidence="2">The sequence shown here is derived from an EMBL/GenBank/DDBJ whole genome shotgun (WGS) entry which is preliminary data.</text>
</comment>
<feature type="region of interest" description="Disordered" evidence="1">
    <location>
        <begin position="1"/>
        <end position="22"/>
    </location>
</feature>
<dbReference type="AlphaFoldDB" id="A0AAV7TNW0"/>
<reference evidence="2" key="1">
    <citation type="journal article" date="2022" name="bioRxiv">
        <title>Sequencing and chromosome-scale assembly of the giantPleurodeles waltlgenome.</title>
        <authorList>
            <person name="Brown T."/>
            <person name="Elewa A."/>
            <person name="Iarovenko S."/>
            <person name="Subramanian E."/>
            <person name="Araus A.J."/>
            <person name="Petzold A."/>
            <person name="Susuki M."/>
            <person name="Suzuki K.-i.T."/>
            <person name="Hayashi T."/>
            <person name="Toyoda A."/>
            <person name="Oliveira C."/>
            <person name="Osipova E."/>
            <person name="Leigh N.D."/>
            <person name="Simon A."/>
            <person name="Yun M.H."/>
        </authorList>
    </citation>
    <scope>NUCLEOTIDE SEQUENCE</scope>
    <source>
        <strain evidence="2">20211129_DDA</strain>
        <tissue evidence="2">Liver</tissue>
    </source>
</reference>
<sequence>MPCRHQHVPTTNPEAKRGPVHTWKTGRTWRRCLKSKNTRREEEKWAAEEGTRTKSCNEAAQQHKEDVKGERSTGEIDKAPLPDSAARHVRGGTWLAQITVGQEGAELWEVAEVGTMDELFQCSGIILFDLLMKQTDLLVGSFLVQKWLLAEHELW</sequence>
<dbReference type="EMBL" id="JANPWB010000006">
    <property type="protein sequence ID" value="KAJ1178126.1"/>
    <property type="molecule type" value="Genomic_DNA"/>
</dbReference>
<proteinExistence type="predicted"/>
<evidence type="ECO:0000256" key="1">
    <source>
        <dbReference type="SAM" id="MobiDB-lite"/>
    </source>
</evidence>
<dbReference type="Proteomes" id="UP001066276">
    <property type="component" value="Chromosome 3_2"/>
</dbReference>
<keyword evidence="3" id="KW-1185">Reference proteome</keyword>